<reference evidence="2" key="1">
    <citation type="submission" date="2021-02" db="EMBL/GenBank/DDBJ databases">
        <authorList>
            <person name="Dougan E. K."/>
            <person name="Rhodes N."/>
            <person name="Thang M."/>
            <person name="Chan C."/>
        </authorList>
    </citation>
    <scope>NUCLEOTIDE SEQUENCE</scope>
</reference>
<dbReference type="InterPro" id="IPR011989">
    <property type="entry name" value="ARM-like"/>
</dbReference>
<dbReference type="PANTHER" id="PTHR12697">
    <property type="entry name" value="PBS LYASE HEAT-LIKE PROTEIN"/>
    <property type="match status" value="1"/>
</dbReference>
<dbReference type="EMBL" id="CAJNNW010035108">
    <property type="protein sequence ID" value="CAE8725694.1"/>
    <property type="molecule type" value="Genomic_DNA"/>
</dbReference>
<dbReference type="InterPro" id="IPR004155">
    <property type="entry name" value="PBS_lyase_HEAT"/>
</dbReference>
<feature type="region of interest" description="Disordered" evidence="1">
    <location>
        <begin position="1"/>
        <end position="64"/>
    </location>
</feature>
<dbReference type="Proteomes" id="UP000626109">
    <property type="component" value="Unassembled WGS sequence"/>
</dbReference>
<dbReference type="SMART" id="SM00567">
    <property type="entry name" value="EZ_HEAT"/>
    <property type="match status" value="6"/>
</dbReference>
<dbReference type="InterPro" id="IPR016024">
    <property type="entry name" value="ARM-type_fold"/>
</dbReference>
<evidence type="ECO:0000256" key="1">
    <source>
        <dbReference type="SAM" id="MobiDB-lite"/>
    </source>
</evidence>
<feature type="compositionally biased region" description="Basic and acidic residues" evidence="1">
    <location>
        <begin position="527"/>
        <end position="541"/>
    </location>
</feature>
<feature type="compositionally biased region" description="Basic and acidic residues" evidence="1">
    <location>
        <begin position="504"/>
        <end position="518"/>
    </location>
</feature>
<evidence type="ECO:0008006" key="4">
    <source>
        <dbReference type="Google" id="ProtNLM"/>
    </source>
</evidence>
<feature type="region of interest" description="Disordered" evidence="1">
    <location>
        <begin position="489"/>
        <end position="556"/>
    </location>
</feature>
<dbReference type="PANTHER" id="PTHR12697:SF5">
    <property type="entry name" value="DEOXYHYPUSINE HYDROXYLASE"/>
    <property type="match status" value="1"/>
</dbReference>
<feature type="compositionally biased region" description="Pro residues" evidence="1">
    <location>
        <begin position="1"/>
        <end position="15"/>
    </location>
</feature>
<evidence type="ECO:0000313" key="2">
    <source>
        <dbReference type="EMBL" id="CAE8725694.1"/>
    </source>
</evidence>
<dbReference type="GO" id="GO:0016491">
    <property type="term" value="F:oxidoreductase activity"/>
    <property type="evidence" value="ECO:0007669"/>
    <property type="project" value="TreeGrafter"/>
</dbReference>
<dbReference type="SUPFAM" id="SSF48371">
    <property type="entry name" value="ARM repeat"/>
    <property type="match status" value="1"/>
</dbReference>
<feature type="compositionally biased region" description="Basic residues" evidence="1">
    <location>
        <begin position="542"/>
        <end position="556"/>
    </location>
</feature>
<sequence length="556" mass="57274">MIGPDMPPGVGPAEPPAKAKRRKSSRGDAGPQEQAIGPAMGPAACPSSAPSGGTVSGKVKEHSRGLSVDLPATLAASAGAIRRTGGIGPAPRPAVGSPYIAFTEVHEAPAAKQPVVFASFSGDDKSLDPEKPEKPDASAVQLCRRGELPPSGWSAKWSQATKHAVLIAAIDDAQMHVVYALRPQSEVWQQSVQAVELEQDDLNRLLREKASAKPGSTAAKRAKTQEAIRWLLETGASLEALCGDKDFDVRAAASSIVAGLGAEEGGAQAATLLRSEDWQARATAAEALGKLGKEAVIHSEALAKLLGDTETPVRMAATAALGKLGHGAAAHIVEALRSPFAGTRLAACEALGQIGPGAAEHGPAVAELLQDSDWQVPTAAANTLKRFGPAAAAHCALVLSRCESIARPAVAEALVRLGGVHAAESLVPLLRSEDSDVRKHAAECLGSLGSVARPFASALTPLREDSDRDVKREATRALMRLGCGPGLRMAVMEAGDGDPIPPRPEGRGKGGQGEEGKGGGKGGSGKGGKEKGGKGGRETRSRSRGRRSRSPRRAHR</sequence>
<dbReference type="AlphaFoldDB" id="A0A813LCW0"/>
<dbReference type="Gene3D" id="1.25.10.10">
    <property type="entry name" value="Leucine-rich Repeat Variant"/>
    <property type="match status" value="2"/>
</dbReference>
<evidence type="ECO:0000313" key="3">
    <source>
        <dbReference type="Proteomes" id="UP000626109"/>
    </source>
</evidence>
<accession>A0A813LCW0</accession>
<gene>
    <name evidence="2" type="ORF">PGLA2088_LOCUS44241</name>
</gene>
<dbReference type="Pfam" id="PF13646">
    <property type="entry name" value="HEAT_2"/>
    <property type="match status" value="2"/>
</dbReference>
<organism evidence="2 3">
    <name type="scientific">Polarella glacialis</name>
    <name type="common">Dinoflagellate</name>
    <dbReference type="NCBI Taxonomy" id="89957"/>
    <lineage>
        <taxon>Eukaryota</taxon>
        <taxon>Sar</taxon>
        <taxon>Alveolata</taxon>
        <taxon>Dinophyceae</taxon>
        <taxon>Suessiales</taxon>
        <taxon>Suessiaceae</taxon>
        <taxon>Polarella</taxon>
    </lineage>
</organism>
<name>A0A813LCW0_POLGL</name>
<protein>
    <recommendedName>
        <fullName evidence="4">HEAT repeat domain-containing protein</fullName>
    </recommendedName>
</protein>
<comment type="caution">
    <text evidence="2">The sequence shown here is derived from an EMBL/GenBank/DDBJ whole genome shotgun (WGS) entry which is preliminary data.</text>
</comment>
<proteinExistence type="predicted"/>